<gene>
    <name evidence="1" type="primary">LYST_0</name>
    <name evidence="1" type="ORF">CEXT_307171</name>
</gene>
<dbReference type="SUPFAM" id="SSF49899">
    <property type="entry name" value="Concanavalin A-like lectins/glucanases"/>
    <property type="match status" value="1"/>
</dbReference>
<dbReference type="AlphaFoldDB" id="A0AAV4XD71"/>
<reference evidence="1 2" key="1">
    <citation type="submission" date="2021-06" db="EMBL/GenBank/DDBJ databases">
        <title>Caerostris extrusa draft genome.</title>
        <authorList>
            <person name="Kono N."/>
            <person name="Arakawa K."/>
        </authorList>
    </citation>
    <scope>NUCLEOTIDE SEQUENCE [LARGE SCALE GENOMIC DNA]</scope>
</reference>
<organism evidence="1 2">
    <name type="scientific">Caerostris extrusa</name>
    <name type="common">Bark spider</name>
    <name type="synonym">Caerostris bankana</name>
    <dbReference type="NCBI Taxonomy" id="172846"/>
    <lineage>
        <taxon>Eukaryota</taxon>
        <taxon>Metazoa</taxon>
        <taxon>Ecdysozoa</taxon>
        <taxon>Arthropoda</taxon>
        <taxon>Chelicerata</taxon>
        <taxon>Arachnida</taxon>
        <taxon>Araneae</taxon>
        <taxon>Araneomorphae</taxon>
        <taxon>Entelegynae</taxon>
        <taxon>Araneoidea</taxon>
        <taxon>Araneidae</taxon>
        <taxon>Caerostris</taxon>
    </lineage>
</organism>
<name>A0AAV4XD71_CAEEX</name>
<evidence type="ECO:0000313" key="2">
    <source>
        <dbReference type="Proteomes" id="UP001054945"/>
    </source>
</evidence>
<sequence>MHMENRNLNLSIKEFIHHHNDIFGPSANYIDSSKEPVCCIGSMSCMLLKIFNLPVSKCILIEVIKQVKMCGICCCLNPGFILKILLSRFNDFDYETQHLTLLLLEKYLFPQFGLSLKKHNLCAYCSMRLSESENLSWPLFERLNESYHQDKKEMLGRNLNAVSTFWSNFNIYSDLLNSCAVETLENVAKHLTQIFAGGANELKRQMFIRVILPQFLQLSTFDNSLSGNSSNEVLDGITSSDKEATDVGSYGESYAGDTEGSNSMYFYRLLMLCTSVLENILSGLLLKCLNVLVDNVVIQPIWSTNFPCLQKPTALIRRLKKRLKAVYNIYNQFSSSNSKTCAWTCSALYFPLTEDTRWNSFNQGFSFTLWMKINHLDHLCPFLLSESNKNYVLLKRRISGDDNKDLFEKDTDMLHIASVGSHKFLLELWYDGCEKDLVIRIINCNNGEITCLSKGVYKSILETNDWHHLALNYSEESNKSVISCRVQIILNGTKENVFNLTFKRPGSNLLNTCYVLLGHSESNVEDFISSSYSIGSFMFFKGDILTRDVIFYLSSCGPNLTNITDCAVQKRNSFIPKHNYCQNVTALISFDVLMGFKVPSLESLQKLPLKLQALSTGQVSCSKIPDFQYAFQRAGGITLFFLFLFAYVLEHGSHQEDLPVSLI</sequence>
<keyword evidence="2" id="KW-1185">Reference proteome</keyword>
<proteinExistence type="predicted"/>
<protein>
    <submittedName>
        <fullName evidence="1">Lysosomal-trafficking regulator</fullName>
    </submittedName>
</protein>
<accession>A0AAV4XD71</accession>
<dbReference type="EMBL" id="BPLR01000107">
    <property type="protein sequence ID" value="GIY92165.1"/>
    <property type="molecule type" value="Genomic_DNA"/>
</dbReference>
<dbReference type="Proteomes" id="UP001054945">
    <property type="component" value="Unassembled WGS sequence"/>
</dbReference>
<dbReference type="InterPro" id="IPR013320">
    <property type="entry name" value="ConA-like_dom_sf"/>
</dbReference>
<evidence type="ECO:0000313" key="1">
    <source>
        <dbReference type="EMBL" id="GIY92165.1"/>
    </source>
</evidence>
<comment type="caution">
    <text evidence="1">The sequence shown here is derived from an EMBL/GenBank/DDBJ whole genome shotgun (WGS) entry which is preliminary data.</text>
</comment>